<proteinExistence type="predicted"/>
<feature type="compositionally biased region" description="Basic residues" evidence="1">
    <location>
        <begin position="110"/>
        <end position="126"/>
    </location>
</feature>
<accession>A0A255Z8C0</accession>
<dbReference type="Proteomes" id="UP000216998">
    <property type="component" value="Unassembled WGS sequence"/>
</dbReference>
<comment type="caution">
    <text evidence="2">The sequence shown here is derived from an EMBL/GenBank/DDBJ whole genome shotgun (WGS) entry which is preliminary data.</text>
</comment>
<evidence type="ECO:0000256" key="1">
    <source>
        <dbReference type="SAM" id="MobiDB-lite"/>
    </source>
</evidence>
<protein>
    <submittedName>
        <fullName evidence="2">Uncharacterized protein</fullName>
    </submittedName>
</protein>
<reference evidence="2 3" key="1">
    <citation type="submission" date="2017-07" db="EMBL/GenBank/DDBJ databases">
        <title>Niveispirillum cyanobacteriorum sp. nov., isolated from cyanobacterial aggregates in a eutrophic lake.</title>
        <authorList>
            <person name="Cai H."/>
        </authorList>
    </citation>
    <scope>NUCLEOTIDE SEQUENCE [LARGE SCALE GENOMIC DNA]</scope>
    <source>
        <strain evidence="3">TH1-14</strain>
    </source>
</reference>
<sequence length="167" mass="18637">MQREKLFCFIQQRQGGPGIALRNIVKPVEADGFKIRLPDPQQVGGAQQGINIPDPDSLFQTAQKPLAQRGQIILQGRRPYRCGPAEMVKGRAALAGPPQSPARQAAPSRHLSHRHPIRQRQRHRMPPRLIQGTGFQSWKTRGLDGFWCEVGHENGSPATEDKILFLS</sequence>
<evidence type="ECO:0000313" key="2">
    <source>
        <dbReference type="EMBL" id="OYQ37144.1"/>
    </source>
</evidence>
<gene>
    <name evidence="2" type="ORF">CHU95_02010</name>
</gene>
<organism evidence="2 3">
    <name type="scientific">Niveispirillum lacus</name>
    <dbReference type="NCBI Taxonomy" id="1981099"/>
    <lineage>
        <taxon>Bacteria</taxon>
        <taxon>Pseudomonadati</taxon>
        <taxon>Pseudomonadota</taxon>
        <taxon>Alphaproteobacteria</taxon>
        <taxon>Rhodospirillales</taxon>
        <taxon>Azospirillaceae</taxon>
        <taxon>Niveispirillum</taxon>
    </lineage>
</organism>
<evidence type="ECO:0000313" key="3">
    <source>
        <dbReference type="Proteomes" id="UP000216998"/>
    </source>
</evidence>
<keyword evidence="3" id="KW-1185">Reference proteome</keyword>
<dbReference type="EMBL" id="NOXU01000017">
    <property type="protein sequence ID" value="OYQ37144.1"/>
    <property type="molecule type" value="Genomic_DNA"/>
</dbReference>
<feature type="compositionally biased region" description="Low complexity" evidence="1">
    <location>
        <begin position="95"/>
        <end position="109"/>
    </location>
</feature>
<name>A0A255Z8C0_9PROT</name>
<dbReference type="AlphaFoldDB" id="A0A255Z8C0"/>
<feature type="region of interest" description="Disordered" evidence="1">
    <location>
        <begin position="94"/>
        <end position="127"/>
    </location>
</feature>
<dbReference type="RefSeq" id="WP_094453222.1">
    <property type="nucleotide sequence ID" value="NZ_NOXU01000017.1"/>
</dbReference>